<dbReference type="Proteomes" id="UP000522313">
    <property type="component" value="Unassembled WGS sequence"/>
</dbReference>
<dbReference type="Gene3D" id="1.20.1250.20">
    <property type="entry name" value="MFS general substrate transporter like domains"/>
    <property type="match status" value="1"/>
</dbReference>
<feature type="transmembrane region" description="Helical" evidence="6">
    <location>
        <begin position="149"/>
        <end position="172"/>
    </location>
</feature>
<evidence type="ECO:0000313" key="9">
    <source>
        <dbReference type="Proteomes" id="UP000522313"/>
    </source>
</evidence>
<keyword evidence="5 6" id="KW-0472">Membrane</keyword>
<comment type="caution">
    <text evidence="8">The sequence shown here is derived from an EMBL/GenBank/DDBJ whole genome shotgun (WGS) entry which is preliminary data.</text>
</comment>
<evidence type="ECO:0000256" key="5">
    <source>
        <dbReference type="ARBA" id="ARBA00023136"/>
    </source>
</evidence>
<dbReference type="InterPro" id="IPR020846">
    <property type="entry name" value="MFS_dom"/>
</dbReference>
<proteinExistence type="predicted"/>
<feature type="transmembrane region" description="Helical" evidence="6">
    <location>
        <begin position="25"/>
        <end position="46"/>
    </location>
</feature>
<feature type="transmembrane region" description="Helical" evidence="6">
    <location>
        <begin position="404"/>
        <end position="426"/>
    </location>
</feature>
<feature type="transmembrane region" description="Helical" evidence="6">
    <location>
        <begin position="123"/>
        <end position="142"/>
    </location>
</feature>
<feature type="transmembrane region" description="Helical" evidence="6">
    <location>
        <begin position="336"/>
        <end position="363"/>
    </location>
</feature>
<dbReference type="SUPFAM" id="SSF103473">
    <property type="entry name" value="MFS general substrate transporter"/>
    <property type="match status" value="1"/>
</dbReference>
<feature type="domain" description="Major facilitator superfamily (MFS) profile" evidence="7">
    <location>
        <begin position="24"/>
        <end position="434"/>
    </location>
</feature>
<gene>
    <name evidence="8" type="ORF">F4693_002731</name>
</gene>
<evidence type="ECO:0000256" key="2">
    <source>
        <dbReference type="ARBA" id="ARBA00022448"/>
    </source>
</evidence>
<evidence type="ECO:0000256" key="6">
    <source>
        <dbReference type="SAM" id="Phobius"/>
    </source>
</evidence>
<feature type="transmembrane region" description="Helical" evidence="6">
    <location>
        <begin position="370"/>
        <end position="398"/>
    </location>
</feature>
<reference evidence="8 9" key="1">
    <citation type="submission" date="2020-08" db="EMBL/GenBank/DDBJ databases">
        <title>The Agave Microbiome: Exploring the role of microbial communities in plant adaptations to desert environments.</title>
        <authorList>
            <person name="Partida-Martinez L.P."/>
        </authorList>
    </citation>
    <scope>NUCLEOTIDE SEQUENCE [LARGE SCALE GENOMIC DNA]</scope>
    <source>
        <strain evidence="8 9">AS3.13</strain>
    </source>
</reference>
<dbReference type="RefSeq" id="WP_184506652.1">
    <property type="nucleotide sequence ID" value="NZ_JACHBT010000014.1"/>
</dbReference>
<dbReference type="AlphaFoldDB" id="A0A7X0JFR2"/>
<feature type="transmembrane region" description="Helical" evidence="6">
    <location>
        <begin position="309"/>
        <end position="330"/>
    </location>
</feature>
<evidence type="ECO:0000256" key="4">
    <source>
        <dbReference type="ARBA" id="ARBA00022989"/>
    </source>
</evidence>
<dbReference type="Pfam" id="PF07690">
    <property type="entry name" value="MFS_1"/>
    <property type="match status" value="1"/>
</dbReference>
<evidence type="ECO:0000256" key="1">
    <source>
        <dbReference type="ARBA" id="ARBA00004141"/>
    </source>
</evidence>
<reference evidence="8 9" key="2">
    <citation type="submission" date="2020-08" db="EMBL/GenBank/DDBJ databases">
        <authorList>
            <person name="Partida-Martinez L."/>
            <person name="Huntemann M."/>
            <person name="Clum A."/>
            <person name="Wang J."/>
            <person name="Palaniappan K."/>
            <person name="Ritter S."/>
            <person name="Chen I.-M."/>
            <person name="Stamatis D."/>
            <person name="Reddy T."/>
            <person name="O'Malley R."/>
            <person name="Daum C."/>
            <person name="Shapiro N."/>
            <person name="Ivanova N."/>
            <person name="Kyrpides N."/>
            <person name="Woyke T."/>
        </authorList>
    </citation>
    <scope>NUCLEOTIDE SEQUENCE [LARGE SCALE GENOMIC DNA]</scope>
    <source>
        <strain evidence="8 9">AS3.13</strain>
    </source>
</reference>
<comment type="subcellular location">
    <subcellularLocation>
        <location evidence="1">Membrane</location>
        <topology evidence="1">Multi-pass membrane protein</topology>
    </subcellularLocation>
</comment>
<evidence type="ECO:0000259" key="7">
    <source>
        <dbReference type="PROSITE" id="PS50850"/>
    </source>
</evidence>
<feature type="transmembrane region" description="Helical" evidence="6">
    <location>
        <begin position="192"/>
        <end position="210"/>
    </location>
</feature>
<dbReference type="EMBL" id="JACHBT010000014">
    <property type="protein sequence ID" value="MBB6505736.1"/>
    <property type="molecule type" value="Genomic_DNA"/>
</dbReference>
<accession>A0A7X0JFR2</accession>
<keyword evidence="4 6" id="KW-1133">Transmembrane helix</keyword>
<dbReference type="GO" id="GO:0016020">
    <property type="term" value="C:membrane"/>
    <property type="evidence" value="ECO:0007669"/>
    <property type="project" value="UniProtKB-SubCell"/>
</dbReference>
<dbReference type="InterPro" id="IPR036259">
    <property type="entry name" value="MFS_trans_sf"/>
</dbReference>
<name>A0A7X0JFR2_9SPHN</name>
<dbReference type="PROSITE" id="PS50850">
    <property type="entry name" value="MFS"/>
    <property type="match status" value="1"/>
</dbReference>
<keyword evidence="2" id="KW-0813">Transport</keyword>
<organism evidence="8 9">
    <name type="scientific">Sphingomonas endophytica</name>
    <dbReference type="NCBI Taxonomy" id="869719"/>
    <lineage>
        <taxon>Bacteria</taxon>
        <taxon>Pseudomonadati</taxon>
        <taxon>Pseudomonadota</taxon>
        <taxon>Alphaproteobacteria</taxon>
        <taxon>Sphingomonadales</taxon>
        <taxon>Sphingomonadaceae</taxon>
        <taxon>Sphingomonas</taxon>
    </lineage>
</organism>
<feature type="transmembrane region" description="Helical" evidence="6">
    <location>
        <begin position="276"/>
        <end position="297"/>
    </location>
</feature>
<evidence type="ECO:0000256" key="3">
    <source>
        <dbReference type="ARBA" id="ARBA00022692"/>
    </source>
</evidence>
<dbReference type="InterPro" id="IPR011701">
    <property type="entry name" value="MFS"/>
</dbReference>
<protein>
    <submittedName>
        <fullName evidence="8">MFS family permease</fullName>
    </submittedName>
</protein>
<evidence type="ECO:0000313" key="8">
    <source>
        <dbReference type="EMBL" id="MBB6505736.1"/>
    </source>
</evidence>
<dbReference type="InterPro" id="IPR044770">
    <property type="entry name" value="MFS_spinster-like"/>
</dbReference>
<keyword evidence="3 6" id="KW-0812">Transmembrane</keyword>
<dbReference type="PANTHER" id="PTHR23505:SF79">
    <property type="entry name" value="PROTEIN SPINSTER"/>
    <property type="match status" value="1"/>
</dbReference>
<dbReference type="GO" id="GO:0022857">
    <property type="term" value="F:transmembrane transporter activity"/>
    <property type="evidence" value="ECO:0007669"/>
    <property type="project" value="InterPro"/>
</dbReference>
<feature type="transmembrane region" description="Helical" evidence="6">
    <location>
        <begin position="91"/>
        <end position="117"/>
    </location>
</feature>
<dbReference type="PANTHER" id="PTHR23505">
    <property type="entry name" value="SPINSTER"/>
    <property type="match status" value="1"/>
</dbReference>
<feature type="transmembrane region" description="Helical" evidence="6">
    <location>
        <begin position="238"/>
        <end position="264"/>
    </location>
</feature>
<feature type="transmembrane region" description="Helical" evidence="6">
    <location>
        <begin position="58"/>
        <end position="79"/>
    </location>
</feature>
<sequence length="439" mass="44123">MTDTAIGLPASTIGGARPARTLPSLLALTLAMAIGFTMMASFGTVQEGAKAELGLSDAALGIIQGVSAALALVVFSIPVGILVDRFNRTRLLVALALVWTAGTALTAVASGAAMLFVARVLTATGTTGALTAALSLTADLCAPERRGRAMLLVNIGKMAGLAAAFGVGGWLFGQIARGGLPLVAGMAPWRGTHAILAGAGLVLIVPLLLLREPARREVAAATRAPFKMLAGELWSRRAFLAPLFVGQVAVVMADNAALVWAAPVLSRHYGLQPGDFAGWMGGLVFVSGLGGTLLGGFTADWGQRSHRRGGLLIGAVVAAAIGVPAALFPIGPTVTWFAIAFGTLSLCGAITGLVTSVALTVLIPNEVRGLCIGAFIAFAGLIGFGIAPSLVTAISSLLGGEAQLGPALAAVGVVTGLLSVAGFALAMRAAPRSAVDEPI</sequence>